<dbReference type="EMBL" id="JBJKTR010000005">
    <property type="protein sequence ID" value="KAL3367846.1"/>
    <property type="molecule type" value="Genomic_DNA"/>
</dbReference>
<proteinExistence type="inferred from homology"/>
<feature type="chain" id="PRO_5044765606" evidence="8">
    <location>
        <begin position="23"/>
        <end position="106"/>
    </location>
</feature>
<keyword evidence="4" id="KW-0372">Hormone</keyword>
<name>A0ABD2UI20_9SOLN</name>
<dbReference type="InterPro" id="IPR008801">
    <property type="entry name" value="RALF"/>
</dbReference>
<comment type="caution">
    <text evidence="9">The sequence shown here is derived from an EMBL/GenBank/DDBJ whole genome shotgun (WGS) entry which is preliminary data.</text>
</comment>
<organism evidence="9 10">
    <name type="scientific">Solanum stoloniferum</name>
    <dbReference type="NCBI Taxonomy" id="62892"/>
    <lineage>
        <taxon>Eukaryota</taxon>
        <taxon>Viridiplantae</taxon>
        <taxon>Streptophyta</taxon>
        <taxon>Embryophyta</taxon>
        <taxon>Tracheophyta</taxon>
        <taxon>Spermatophyta</taxon>
        <taxon>Magnoliopsida</taxon>
        <taxon>eudicotyledons</taxon>
        <taxon>Gunneridae</taxon>
        <taxon>Pentapetalae</taxon>
        <taxon>asterids</taxon>
        <taxon>lamiids</taxon>
        <taxon>Solanales</taxon>
        <taxon>Solanaceae</taxon>
        <taxon>Solanoideae</taxon>
        <taxon>Solaneae</taxon>
        <taxon>Solanum</taxon>
    </lineage>
</organism>
<evidence type="ECO:0000256" key="6">
    <source>
        <dbReference type="ARBA" id="ARBA00023157"/>
    </source>
</evidence>
<keyword evidence="3" id="KW-0964">Secreted</keyword>
<evidence type="ECO:0000256" key="8">
    <source>
        <dbReference type="SAM" id="SignalP"/>
    </source>
</evidence>
<evidence type="ECO:0000256" key="1">
    <source>
        <dbReference type="ARBA" id="ARBA00004613"/>
    </source>
</evidence>
<keyword evidence="5 8" id="KW-0732">Signal</keyword>
<dbReference type="Pfam" id="PF05498">
    <property type="entry name" value="RALF"/>
    <property type="match status" value="1"/>
</dbReference>
<evidence type="ECO:0000256" key="5">
    <source>
        <dbReference type="ARBA" id="ARBA00022729"/>
    </source>
</evidence>
<dbReference type="Proteomes" id="UP001627284">
    <property type="component" value="Unassembled WGS sequence"/>
</dbReference>
<feature type="region of interest" description="Disordered" evidence="7">
    <location>
        <begin position="27"/>
        <end position="55"/>
    </location>
</feature>
<evidence type="ECO:0000256" key="7">
    <source>
        <dbReference type="SAM" id="MobiDB-lite"/>
    </source>
</evidence>
<evidence type="ECO:0000256" key="4">
    <source>
        <dbReference type="ARBA" id="ARBA00022702"/>
    </source>
</evidence>
<dbReference type="GO" id="GO:0005179">
    <property type="term" value="F:hormone activity"/>
    <property type="evidence" value="ECO:0007669"/>
    <property type="project" value="UniProtKB-KW"/>
</dbReference>
<gene>
    <name evidence="9" type="ORF">AABB24_008957</name>
</gene>
<feature type="signal peptide" evidence="8">
    <location>
        <begin position="1"/>
        <end position="22"/>
    </location>
</feature>
<comment type="subcellular location">
    <subcellularLocation>
        <location evidence="1">Secreted</location>
    </subcellularLocation>
</comment>
<keyword evidence="10" id="KW-1185">Reference proteome</keyword>
<reference evidence="9 10" key="1">
    <citation type="submission" date="2024-05" db="EMBL/GenBank/DDBJ databases">
        <title>De novo assembly of an allotetraploid wild potato.</title>
        <authorList>
            <person name="Hosaka A.J."/>
        </authorList>
    </citation>
    <scope>NUCLEOTIDE SEQUENCE [LARGE SCALE GENOMIC DNA]</scope>
    <source>
        <tissue evidence="9">Young leaves</tissue>
    </source>
</reference>
<protein>
    <submittedName>
        <fullName evidence="9">Uncharacterized protein</fullName>
    </submittedName>
</protein>
<dbReference type="GO" id="GO:0005576">
    <property type="term" value="C:extracellular region"/>
    <property type="evidence" value="ECO:0007669"/>
    <property type="project" value="UniProtKB-SubCell"/>
</dbReference>
<dbReference type="AlphaFoldDB" id="A0ABD2UI20"/>
<accession>A0ABD2UI20</accession>
<evidence type="ECO:0000313" key="10">
    <source>
        <dbReference type="Proteomes" id="UP001627284"/>
    </source>
</evidence>
<evidence type="ECO:0000256" key="2">
    <source>
        <dbReference type="ARBA" id="ARBA00009178"/>
    </source>
</evidence>
<evidence type="ECO:0000256" key="3">
    <source>
        <dbReference type="ARBA" id="ARBA00022525"/>
    </source>
</evidence>
<evidence type="ECO:0000313" key="9">
    <source>
        <dbReference type="EMBL" id="KAL3367846.1"/>
    </source>
</evidence>
<sequence length="106" mass="11692">MNYKAFTLILFVLIFCLSSTMTSRRILSGPGNSKMPSLPHRPKADGSATTQPPPVAAKRYVSYGTLKRNQVPVCNETAHINCIRSPPTVSNTRCNLGERCKRTIVL</sequence>
<keyword evidence="6" id="KW-1015">Disulfide bond</keyword>
<comment type="similarity">
    <text evidence="2">Belongs to the plant rapid alkalinization factor (RALF) family.</text>
</comment>